<dbReference type="PROSITE" id="PS51158">
    <property type="entry name" value="ALPHA_KINASE"/>
    <property type="match status" value="1"/>
</dbReference>
<evidence type="ECO:0000256" key="3">
    <source>
        <dbReference type="ARBA" id="ARBA00022777"/>
    </source>
</evidence>
<dbReference type="Pfam" id="PF02816">
    <property type="entry name" value="Alpha_kinase"/>
    <property type="match status" value="1"/>
</dbReference>
<dbReference type="InterPro" id="IPR011009">
    <property type="entry name" value="Kinase-like_dom_sf"/>
</dbReference>
<evidence type="ECO:0000256" key="2">
    <source>
        <dbReference type="ARBA" id="ARBA00022679"/>
    </source>
</evidence>
<dbReference type="GO" id="GO:0005524">
    <property type="term" value="F:ATP binding"/>
    <property type="evidence" value="ECO:0007669"/>
    <property type="project" value="InterPro"/>
</dbReference>
<dbReference type="VEuPathDB" id="FungiDB:PSTT_12835"/>
<feature type="compositionally biased region" description="Basic and acidic residues" evidence="4">
    <location>
        <begin position="129"/>
        <end position="140"/>
    </location>
</feature>
<keyword evidence="2" id="KW-0808">Transferase</keyword>
<gene>
    <name evidence="6" type="ORF">PSTT_12835</name>
</gene>
<dbReference type="InterPro" id="IPR004166">
    <property type="entry name" value="a-kinase_dom"/>
</dbReference>
<evidence type="ECO:0000256" key="1">
    <source>
        <dbReference type="ARBA" id="ARBA00022527"/>
    </source>
</evidence>
<evidence type="ECO:0000259" key="5">
    <source>
        <dbReference type="PROSITE" id="PS51158"/>
    </source>
</evidence>
<name>A0A2S4UUD9_9BASI</name>
<feature type="region of interest" description="Disordered" evidence="4">
    <location>
        <begin position="88"/>
        <end position="140"/>
    </location>
</feature>
<feature type="non-terminal residue" evidence="6">
    <location>
        <position position="230"/>
    </location>
</feature>
<sequence length="230" mass="25097">MYCIECGATPVRLGNWCQSCVNASASIPSTLPAVAFQPPTMKSTLPAVAIPPPTNKPNQAVMAQFSASGSQVKLEKLNSLKVISAIPSEPHLSSNPEKRDPISEDEYNGSDSSLPSGDFSTCSKVKNGTKTEKHPVDKHSNGFTDLMLPTASENLLHCFQHWVYAHTHGQMIITHFKGNAPFIAKPRVIDLNPSSHWAHGVNTKNIISDFVQKHICTQACKRLVLRSTLR</sequence>
<evidence type="ECO:0000256" key="4">
    <source>
        <dbReference type="SAM" id="MobiDB-lite"/>
    </source>
</evidence>
<proteinExistence type="predicted"/>
<dbReference type="GO" id="GO:0004674">
    <property type="term" value="F:protein serine/threonine kinase activity"/>
    <property type="evidence" value="ECO:0007669"/>
    <property type="project" value="UniProtKB-KW"/>
</dbReference>
<keyword evidence="3" id="KW-0418">Kinase</keyword>
<dbReference type="EMBL" id="PKSL01000169">
    <property type="protein sequence ID" value="POW00899.1"/>
    <property type="molecule type" value="Genomic_DNA"/>
</dbReference>
<keyword evidence="7" id="KW-1185">Reference proteome</keyword>
<organism evidence="6 7">
    <name type="scientific">Puccinia striiformis</name>
    <dbReference type="NCBI Taxonomy" id="27350"/>
    <lineage>
        <taxon>Eukaryota</taxon>
        <taxon>Fungi</taxon>
        <taxon>Dikarya</taxon>
        <taxon>Basidiomycota</taxon>
        <taxon>Pucciniomycotina</taxon>
        <taxon>Pucciniomycetes</taxon>
        <taxon>Pucciniales</taxon>
        <taxon>Pucciniaceae</taxon>
        <taxon>Puccinia</taxon>
    </lineage>
</organism>
<keyword evidence="1" id="KW-0723">Serine/threonine-protein kinase</keyword>
<accession>A0A2S4UUD9</accession>
<dbReference type="AlphaFoldDB" id="A0A2S4UUD9"/>
<feature type="domain" description="Alpha-type protein kinase" evidence="5">
    <location>
        <begin position="1"/>
        <end position="228"/>
    </location>
</feature>
<evidence type="ECO:0000313" key="6">
    <source>
        <dbReference type="EMBL" id="POW00899.1"/>
    </source>
</evidence>
<comment type="caution">
    <text evidence="6">The sequence shown here is derived from an EMBL/GenBank/DDBJ whole genome shotgun (WGS) entry which is preliminary data.</text>
</comment>
<reference evidence="6" key="1">
    <citation type="submission" date="2017-12" db="EMBL/GenBank/DDBJ databases">
        <title>Gene loss provides genomic basis for host adaptation in cereal stripe rust fungi.</title>
        <authorList>
            <person name="Xia C."/>
        </authorList>
    </citation>
    <scope>NUCLEOTIDE SEQUENCE [LARGE SCALE GENOMIC DNA]</scope>
    <source>
        <strain evidence="6">93-210</strain>
    </source>
</reference>
<evidence type="ECO:0000313" key="7">
    <source>
        <dbReference type="Proteomes" id="UP000239156"/>
    </source>
</evidence>
<dbReference type="Proteomes" id="UP000239156">
    <property type="component" value="Unassembled WGS sequence"/>
</dbReference>
<dbReference type="SUPFAM" id="SSF56112">
    <property type="entry name" value="Protein kinase-like (PK-like)"/>
    <property type="match status" value="1"/>
</dbReference>
<protein>
    <recommendedName>
        <fullName evidence="5">Alpha-type protein kinase domain-containing protein</fullName>
    </recommendedName>
</protein>
<dbReference type="Gene3D" id="3.20.200.10">
    <property type="entry name" value="MHCK/EF2 kinase"/>
    <property type="match status" value="1"/>
</dbReference>
<feature type="compositionally biased region" description="Polar residues" evidence="4">
    <location>
        <begin position="109"/>
        <end position="128"/>
    </location>
</feature>
<dbReference type="VEuPathDB" id="FungiDB:PSHT_07705"/>